<dbReference type="InterPro" id="IPR023561">
    <property type="entry name" value="Carbonic_anhydrase_a-class"/>
</dbReference>
<keyword evidence="8 12" id="KW-0862">Zinc</keyword>
<evidence type="ECO:0000313" key="14">
    <source>
        <dbReference type="EMBL" id="KAE8038855.1"/>
    </source>
</evidence>
<comment type="catalytic activity">
    <reaction evidence="11 12">
        <text>hydrogencarbonate + H(+) = CO2 + H2O</text>
        <dbReference type="Rhea" id="RHEA:10748"/>
        <dbReference type="ChEBI" id="CHEBI:15377"/>
        <dbReference type="ChEBI" id="CHEBI:15378"/>
        <dbReference type="ChEBI" id="CHEBI:16526"/>
        <dbReference type="ChEBI" id="CHEBI:17544"/>
        <dbReference type="EC" id="4.2.1.1"/>
    </reaction>
</comment>
<evidence type="ECO:0000313" key="15">
    <source>
        <dbReference type="Proteomes" id="UP000327013"/>
    </source>
</evidence>
<dbReference type="Pfam" id="PF00194">
    <property type="entry name" value="Carb_anhydrase"/>
    <property type="match status" value="1"/>
</dbReference>
<evidence type="ECO:0000256" key="12">
    <source>
        <dbReference type="RuleBase" id="RU367011"/>
    </source>
</evidence>
<dbReference type="GO" id="GO:0008270">
    <property type="term" value="F:zinc ion binding"/>
    <property type="evidence" value="ECO:0007669"/>
    <property type="project" value="UniProtKB-UniRule"/>
</dbReference>
<evidence type="ECO:0000256" key="5">
    <source>
        <dbReference type="ARBA" id="ARBA00012925"/>
    </source>
</evidence>
<organism evidence="14 15">
    <name type="scientific">Carpinus fangiana</name>
    <dbReference type="NCBI Taxonomy" id="176857"/>
    <lineage>
        <taxon>Eukaryota</taxon>
        <taxon>Viridiplantae</taxon>
        <taxon>Streptophyta</taxon>
        <taxon>Embryophyta</taxon>
        <taxon>Tracheophyta</taxon>
        <taxon>Spermatophyta</taxon>
        <taxon>Magnoliopsida</taxon>
        <taxon>eudicotyledons</taxon>
        <taxon>Gunneridae</taxon>
        <taxon>Pentapetalae</taxon>
        <taxon>rosids</taxon>
        <taxon>fabids</taxon>
        <taxon>Fagales</taxon>
        <taxon>Betulaceae</taxon>
        <taxon>Carpinus</taxon>
    </lineage>
</organism>
<sequence length="272" mass="30881">MMKLGINHFLFCSFFLLLVLNSTSQEVDDETEFDYDKKSGKGPAHWGELHPEWSMCKNGSMQSPIDLLDERVEVVSHLGRLKRSYNPSNATITNRGHDMMLKWEGDAGYIEINGTQYELKQCHWHSPSEHTIDGQRFDMEAHMLHESSDGKLAVVGILYKLGRTDSFLSSLTDHLAAITDTREAVSVAGIVNPKNIKIGSRKYYRYVGSLTVPPCTQNVVWTIVKKVRTVSLEQIRLLRVTVHDDSNTNARPLQPINRRSVHLYRPSEGKEA</sequence>
<dbReference type="GO" id="GO:0004089">
    <property type="term" value="F:carbonate dehydratase activity"/>
    <property type="evidence" value="ECO:0007669"/>
    <property type="project" value="UniProtKB-UniRule"/>
</dbReference>
<dbReference type="PROSITE" id="PS00162">
    <property type="entry name" value="ALPHA_CA_1"/>
    <property type="match status" value="1"/>
</dbReference>
<dbReference type="CDD" id="cd03124">
    <property type="entry name" value="alpha_CA_prokaryotic_like"/>
    <property type="match status" value="1"/>
</dbReference>
<evidence type="ECO:0000256" key="7">
    <source>
        <dbReference type="ARBA" id="ARBA00022729"/>
    </source>
</evidence>
<evidence type="ECO:0000256" key="4">
    <source>
        <dbReference type="ARBA" id="ARBA00006365"/>
    </source>
</evidence>
<evidence type="ECO:0000256" key="6">
    <source>
        <dbReference type="ARBA" id="ARBA00022723"/>
    </source>
</evidence>
<keyword evidence="10 12" id="KW-0456">Lyase</keyword>
<dbReference type="EC" id="4.2.1.1" evidence="5 12"/>
<comment type="similarity">
    <text evidence="4">Belongs to the alpha-class carbonic anhydrase family.</text>
</comment>
<evidence type="ECO:0000259" key="13">
    <source>
        <dbReference type="PROSITE" id="PS51144"/>
    </source>
</evidence>
<feature type="chain" id="PRO_5031602703" description="Carbonic anhydrase" evidence="12">
    <location>
        <begin position="25"/>
        <end position="272"/>
    </location>
</feature>
<name>A0A660KU21_9ROSI</name>
<accession>A0A660KU21</accession>
<keyword evidence="9" id="KW-0325">Glycoprotein</keyword>
<dbReference type="PROSITE" id="PS51144">
    <property type="entry name" value="ALPHA_CA_2"/>
    <property type="match status" value="1"/>
</dbReference>
<feature type="domain" description="Alpha-carbonic anhydrase" evidence="13">
    <location>
        <begin position="31"/>
        <end position="265"/>
    </location>
</feature>
<evidence type="ECO:0000256" key="11">
    <source>
        <dbReference type="ARBA" id="ARBA00048348"/>
    </source>
</evidence>
<proteinExistence type="inferred from homology"/>
<dbReference type="SMART" id="SM01057">
    <property type="entry name" value="Carb_anhydrase"/>
    <property type="match status" value="1"/>
</dbReference>
<keyword evidence="7 12" id="KW-0732">Signal</keyword>
<dbReference type="PANTHER" id="PTHR18952">
    <property type="entry name" value="CARBONIC ANHYDRASE"/>
    <property type="match status" value="1"/>
</dbReference>
<evidence type="ECO:0000256" key="9">
    <source>
        <dbReference type="ARBA" id="ARBA00023180"/>
    </source>
</evidence>
<comment type="similarity">
    <text evidence="12">Belongs to the alpha-carbonic anhydrase family.</text>
</comment>
<reference evidence="14 15" key="1">
    <citation type="submission" date="2019-06" db="EMBL/GenBank/DDBJ databases">
        <title>A chromosomal-level reference genome of Carpinus fangiana (Coryloideae, Betulaceae).</title>
        <authorList>
            <person name="Yang X."/>
            <person name="Wang Z."/>
            <person name="Zhang L."/>
            <person name="Hao G."/>
            <person name="Liu J."/>
            <person name="Yang Y."/>
        </authorList>
    </citation>
    <scope>NUCLEOTIDE SEQUENCE [LARGE SCALE GENOMIC DNA]</scope>
    <source>
        <strain evidence="14">Cfa_2016G</strain>
        <tissue evidence="14">Leaf</tissue>
    </source>
</reference>
<dbReference type="SUPFAM" id="SSF51069">
    <property type="entry name" value="Carbonic anhydrase"/>
    <property type="match status" value="1"/>
</dbReference>
<gene>
    <name evidence="14" type="ORF">FH972_011325</name>
</gene>
<evidence type="ECO:0000256" key="3">
    <source>
        <dbReference type="ARBA" id="ARBA00004470"/>
    </source>
</evidence>
<evidence type="ECO:0000256" key="1">
    <source>
        <dbReference type="ARBA" id="ARBA00001947"/>
    </source>
</evidence>
<dbReference type="InterPro" id="IPR001148">
    <property type="entry name" value="CA_dom"/>
</dbReference>
<protein>
    <recommendedName>
        <fullName evidence="5 12">Carbonic anhydrase</fullName>
        <ecNumber evidence="5 12">4.2.1.1</ecNumber>
    </recommendedName>
</protein>
<comment type="cofactor">
    <cofactor evidence="1 12">
        <name>Zn(2+)</name>
        <dbReference type="ChEBI" id="CHEBI:29105"/>
    </cofactor>
</comment>
<keyword evidence="6 12" id="KW-0479">Metal-binding</keyword>
<dbReference type="AlphaFoldDB" id="A0A660KU21"/>
<dbReference type="InterPro" id="IPR018338">
    <property type="entry name" value="Carbonic_anhydrase_a-class_CS"/>
</dbReference>
<comment type="function">
    <text evidence="2 12">Reversible hydration of carbon dioxide.</text>
</comment>
<dbReference type="Gene3D" id="3.10.200.10">
    <property type="entry name" value="Alpha carbonic anhydrase"/>
    <property type="match status" value="1"/>
</dbReference>
<comment type="subcellular location">
    <subcellularLocation>
        <location evidence="3">Plastid</location>
        <location evidence="3">Chloroplast stroma</location>
    </subcellularLocation>
</comment>
<dbReference type="FunFam" id="3.10.200.10:FF:000007">
    <property type="entry name" value="Alpha carbonic anhydrase 3"/>
    <property type="match status" value="1"/>
</dbReference>
<dbReference type="GO" id="GO:0006730">
    <property type="term" value="P:one-carbon metabolic process"/>
    <property type="evidence" value="ECO:0007669"/>
    <property type="project" value="TreeGrafter"/>
</dbReference>
<evidence type="ECO:0000256" key="10">
    <source>
        <dbReference type="ARBA" id="ARBA00023239"/>
    </source>
</evidence>
<evidence type="ECO:0000256" key="8">
    <source>
        <dbReference type="ARBA" id="ARBA00022833"/>
    </source>
</evidence>
<dbReference type="PANTHER" id="PTHR18952:SF208">
    <property type="entry name" value="CARBONIC ANHYDRASE XA-RELATED"/>
    <property type="match status" value="1"/>
</dbReference>
<dbReference type="GO" id="GO:0009570">
    <property type="term" value="C:chloroplast stroma"/>
    <property type="evidence" value="ECO:0007669"/>
    <property type="project" value="UniProtKB-SubCell"/>
</dbReference>
<dbReference type="Proteomes" id="UP000327013">
    <property type="component" value="Chromosome 4"/>
</dbReference>
<evidence type="ECO:0000256" key="2">
    <source>
        <dbReference type="ARBA" id="ARBA00002904"/>
    </source>
</evidence>
<feature type="signal peptide" evidence="12">
    <location>
        <begin position="1"/>
        <end position="24"/>
    </location>
</feature>
<dbReference type="InterPro" id="IPR041891">
    <property type="entry name" value="Alpha_CA_prokaryot-like"/>
</dbReference>
<dbReference type="InterPro" id="IPR036398">
    <property type="entry name" value="CA_dom_sf"/>
</dbReference>
<keyword evidence="15" id="KW-1185">Reference proteome</keyword>
<dbReference type="OrthoDB" id="429145at2759"/>
<dbReference type="EMBL" id="CM017324">
    <property type="protein sequence ID" value="KAE8038855.1"/>
    <property type="molecule type" value="Genomic_DNA"/>
</dbReference>